<dbReference type="AlphaFoldDB" id="A0A0C2S7B7"/>
<evidence type="ECO:0000313" key="1">
    <source>
        <dbReference type="EMBL" id="KIL58655.1"/>
    </source>
</evidence>
<protein>
    <submittedName>
        <fullName evidence="1">Uncharacterized protein</fullName>
    </submittedName>
</protein>
<dbReference type="Proteomes" id="UP000054549">
    <property type="component" value="Unassembled WGS sequence"/>
</dbReference>
<name>A0A0C2S7B7_AMAMK</name>
<proteinExistence type="predicted"/>
<reference evidence="1 2" key="1">
    <citation type="submission" date="2014-04" db="EMBL/GenBank/DDBJ databases">
        <title>Evolutionary Origins and Diversification of the Mycorrhizal Mutualists.</title>
        <authorList>
            <consortium name="DOE Joint Genome Institute"/>
            <consortium name="Mycorrhizal Genomics Consortium"/>
            <person name="Kohler A."/>
            <person name="Kuo A."/>
            <person name="Nagy L.G."/>
            <person name="Floudas D."/>
            <person name="Copeland A."/>
            <person name="Barry K.W."/>
            <person name="Cichocki N."/>
            <person name="Veneault-Fourrey C."/>
            <person name="LaButti K."/>
            <person name="Lindquist E.A."/>
            <person name="Lipzen A."/>
            <person name="Lundell T."/>
            <person name="Morin E."/>
            <person name="Murat C."/>
            <person name="Riley R."/>
            <person name="Ohm R."/>
            <person name="Sun H."/>
            <person name="Tunlid A."/>
            <person name="Henrissat B."/>
            <person name="Grigoriev I.V."/>
            <person name="Hibbett D.S."/>
            <person name="Martin F."/>
        </authorList>
    </citation>
    <scope>NUCLEOTIDE SEQUENCE [LARGE SCALE GENOMIC DNA]</scope>
    <source>
        <strain evidence="1 2">Koide BX008</strain>
    </source>
</reference>
<keyword evidence="2" id="KW-1185">Reference proteome</keyword>
<gene>
    <name evidence="1" type="ORF">M378DRAFT_170299</name>
</gene>
<dbReference type="HOGENOM" id="CLU_2426534_0_0_1"/>
<dbReference type="InParanoid" id="A0A0C2S7B7"/>
<evidence type="ECO:0000313" key="2">
    <source>
        <dbReference type="Proteomes" id="UP000054549"/>
    </source>
</evidence>
<accession>A0A0C2S7B7</accession>
<sequence length="91" mass="10106">MSRLVDRSGELVWARGESLFGRPDSPGKQYQTLTTVQCLPNIPIYPVWNHFCAFHGNNSPPSSGRLQDCSIYERYMSAESACNEALGTHGT</sequence>
<dbReference type="EMBL" id="KN818332">
    <property type="protein sequence ID" value="KIL58655.1"/>
    <property type="molecule type" value="Genomic_DNA"/>
</dbReference>
<organism evidence="1 2">
    <name type="scientific">Amanita muscaria (strain Koide BX008)</name>
    <dbReference type="NCBI Taxonomy" id="946122"/>
    <lineage>
        <taxon>Eukaryota</taxon>
        <taxon>Fungi</taxon>
        <taxon>Dikarya</taxon>
        <taxon>Basidiomycota</taxon>
        <taxon>Agaricomycotina</taxon>
        <taxon>Agaricomycetes</taxon>
        <taxon>Agaricomycetidae</taxon>
        <taxon>Agaricales</taxon>
        <taxon>Pluteineae</taxon>
        <taxon>Amanitaceae</taxon>
        <taxon>Amanita</taxon>
    </lineage>
</organism>